<organism evidence="1 2">
    <name type="scientific">Kazachstania africana (strain ATCC 22294 / BCRC 22015 / CBS 2517 / CECT 1963 / NBRC 1671 / NRRL Y-8276)</name>
    <name type="common">Yeast</name>
    <name type="synonym">Kluyveromyces africanus</name>
    <dbReference type="NCBI Taxonomy" id="1071382"/>
    <lineage>
        <taxon>Eukaryota</taxon>
        <taxon>Fungi</taxon>
        <taxon>Dikarya</taxon>
        <taxon>Ascomycota</taxon>
        <taxon>Saccharomycotina</taxon>
        <taxon>Saccharomycetes</taxon>
        <taxon>Saccharomycetales</taxon>
        <taxon>Saccharomycetaceae</taxon>
        <taxon>Kazachstania</taxon>
    </lineage>
</organism>
<proteinExistence type="predicted"/>
<dbReference type="RefSeq" id="XP_003957263.1">
    <property type="nucleotide sequence ID" value="XM_003957214.1"/>
</dbReference>
<keyword evidence="2" id="KW-1185">Reference proteome</keyword>
<dbReference type="InterPro" id="IPR021211">
    <property type="entry name" value="SAM35"/>
</dbReference>
<dbReference type="GeneID" id="13882531"/>
<dbReference type="OrthoDB" id="198787at2759"/>
<dbReference type="STRING" id="1071382.H2AUS8"/>
<reference evidence="1 2" key="1">
    <citation type="journal article" date="2011" name="Proc. Natl. Acad. Sci. U.S.A.">
        <title>Evolutionary erosion of yeast sex chromosomes by mating-type switching accidents.</title>
        <authorList>
            <person name="Gordon J.L."/>
            <person name="Armisen D."/>
            <person name="Proux-Wera E."/>
            <person name="Oheigeartaigh S.S."/>
            <person name="Byrne K.P."/>
            <person name="Wolfe K.H."/>
        </authorList>
    </citation>
    <scope>NUCLEOTIDE SEQUENCE [LARGE SCALE GENOMIC DNA]</scope>
    <source>
        <strain evidence="2">ATCC 22294 / BCRC 22015 / CBS 2517 / CECT 1963 / NBRC 1671 / NRRL Y-8276</strain>
    </source>
</reference>
<dbReference type="KEGG" id="kaf:KAFR_0D04810"/>
<dbReference type="HOGENOM" id="CLU_1250841_0_0_1"/>
<name>H2AUS8_KAZAF</name>
<gene>
    <name evidence="1" type="primary">KAFR0D04810</name>
    <name evidence="1" type="ORF">KAFR_0D04810</name>
</gene>
<protein>
    <submittedName>
        <fullName evidence="1">Uncharacterized protein</fullName>
    </submittedName>
</protein>
<dbReference type="EMBL" id="HE650824">
    <property type="protein sequence ID" value="CCF58128.1"/>
    <property type="molecule type" value="Genomic_DNA"/>
</dbReference>
<dbReference type="Proteomes" id="UP000005220">
    <property type="component" value="Chromosome 4"/>
</dbReference>
<evidence type="ECO:0000313" key="2">
    <source>
        <dbReference type="Proteomes" id="UP000005220"/>
    </source>
</evidence>
<dbReference type="Pfam" id="PF10806">
    <property type="entry name" value="SAM35"/>
    <property type="match status" value="1"/>
</dbReference>
<dbReference type="AlphaFoldDB" id="H2AUS8"/>
<dbReference type="InParanoid" id="H2AUS8"/>
<sequence length="221" mass="25437">MQVPDVVSKTFMKFPLKTYDPVKCVDEPLQRELDSRSYYFPRGGKHEEKVFTLCVDVQGLDQFKKYVCSEPVSLFIQLALCYKNELKLPTNKGCDGNRMLVLRSRGNDRQMPFLLVDDRIIPRDVLLSQISNKICGLDKYFATYLDKIMASGTPEKLLQGLLLQLEDYVMNTTDINVYLQLKIISYISCMLHSGETSRKIFIQDCCPHLVQLSATVIQQYL</sequence>
<evidence type="ECO:0000313" key="1">
    <source>
        <dbReference type="EMBL" id="CCF58128.1"/>
    </source>
</evidence>
<accession>H2AUS8</accession>